<dbReference type="RefSeq" id="WP_344104345.1">
    <property type="nucleotide sequence ID" value="NZ_BAAANL010000006.1"/>
</dbReference>
<dbReference type="Pfam" id="PF04205">
    <property type="entry name" value="FMN_bind"/>
    <property type="match status" value="1"/>
</dbReference>
<feature type="compositionally biased region" description="Gly residues" evidence="1">
    <location>
        <begin position="73"/>
        <end position="86"/>
    </location>
</feature>
<gene>
    <name evidence="3" type="ORF">GCM10009751_29870</name>
</gene>
<reference evidence="4" key="1">
    <citation type="journal article" date="2019" name="Int. J. Syst. Evol. Microbiol.">
        <title>The Global Catalogue of Microorganisms (GCM) 10K type strain sequencing project: providing services to taxonomists for standard genome sequencing and annotation.</title>
        <authorList>
            <consortium name="The Broad Institute Genomics Platform"/>
            <consortium name="The Broad Institute Genome Sequencing Center for Infectious Disease"/>
            <person name="Wu L."/>
            <person name="Ma J."/>
        </authorList>
    </citation>
    <scope>NUCLEOTIDE SEQUENCE [LARGE SCALE GENOMIC DNA]</scope>
    <source>
        <strain evidence="4">JCM 14326</strain>
    </source>
</reference>
<evidence type="ECO:0000256" key="1">
    <source>
        <dbReference type="SAM" id="MobiDB-lite"/>
    </source>
</evidence>
<feature type="domain" description="FMN-binding" evidence="2">
    <location>
        <begin position="120"/>
        <end position="196"/>
    </location>
</feature>
<dbReference type="EMBL" id="BAAANL010000006">
    <property type="protein sequence ID" value="GAA1869164.1"/>
    <property type="molecule type" value="Genomic_DNA"/>
</dbReference>
<feature type="region of interest" description="Disordered" evidence="1">
    <location>
        <begin position="34"/>
        <end position="108"/>
    </location>
</feature>
<proteinExistence type="predicted"/>
<protein>
    <recommendedName>
        <fullName evidence="2">FMN-binding domain-containing protein</fullName>
    </recommendedName>
</protein>
<evidence type="ECO:0000259" key="2">
    <source>
        <dbReference type="SMART" id="SM00900"/>
    </source>
</evidence>
<sequence>MSSRWRGTLVYVGSLAVIGTAAFARYELSQTDDDAAQHAAGHHAGHSMSPSGEPSGKADGKKAASSPKPSSGEGSGGGSGAGGGSGTTTAPDEQDQPVPEPEPEPEEVTVTGAVIDTREGHVQVAVTFLGDEIIDVSPLQAGHGDDPRSQQINGDALPVLEERALAAQSARFDSVTGATYTSEGYKASLQSTIDLRG</sequence>
<dbReference type="SMART" id="SM00900">
    <property type="entry name" value="FMN_bind"/>
    <property type="match status" value="1"/>
</dbReference>
<dbReference type="Proteomes" id="UP001501094">
    <property type="component" value="Unassembled WGS sequence"/>
</dbReference>
<evidence type="ECO:0000313" key="3">
    <source>
        <dbReference type="EMBL" id="GAA1869164.1"/>
    </source>
</evidence>
<feature type="compositionally biased region" description="Low complexity" evidence="1">
    <location>
        <begin position="63"/>
        <end position="72"/>
    </location>
</feature>
<organism evidence="3 4">
    <name type="scientific">Myceligenerans crystallogenes</name>
    <dbReference type="NCBI Taxonomy" id="316335"/>
    <lineage>
        <taxon>Bacteria</taxon>
        <taxon>Bacillati</taxon>
        <taxon>Actinomycetota</taxon>
        <taxon>Actinomycetes</taxon>
        <taxon>Micrococcales</taxon>
        <taxon>Promicromonosporaceae</taxon>
        <taxon>Myceligenerans</taxon>
    </lineage>
</organism>
<accession>A0ABP4ZSU0</accession>
<name>A0ABP4ZSU0_9MICO</name>
<evidence type="ECO:0000313" key="4">
    <source>
        <dbReference type="Proteomes" id="UP001501094"/>
    </source>
</evidence>
<dbReference type="InterPro" id="IPR007329">
    <property type="entry name" value="FMN-bd"/>
</dbReference>
<comment type="caution">
    <text evidence="3">The sequence shown here is derived from an EMBL/GenBank/DDBJ whole genome shotgun (WGS) entry which is preliminary data.</text>
</comment>
<keyword evidence="4" id="KW-1185">Reference proteome</keyword>